<dbReference type="Pfam" id="PF12698">
    <property type="entry name" value="ABC2_membrane_3"/>
    <property type="match status" value="1"/>
</dbReference>
<evidence type="ECO:0000256" key="5">
    <source>
        <dbReference type="ARBA" id="ARBA00023136"/>
    </source>
</evidence>
<feature type="transmembrane region" description="Helical" evidence="6">
    <location>
        <begin position="82"/>
        <end position="104"/>
    </location>
</feature>
<feature type="domain" description="ABC-2 type transporter transmembrane" evidence="7">
    <location>
        <begin position="3"/>
        <end position="145"/>
    </location>
</feature>
<reference evidence="8" key="1">
    <citation type="submission" date="2018-06" db="EMBL/GenBank/DDBJ databases">
        <authorList>
            <person name="Zhirakovskaya E."/>
        </authorList>
    </citation>
    <scope>NUCLEOTIDE SEQUENCE</scope>
</reference>
<protein>
    <submittedName>
        <fullName evidence="8">Gliding motility-associated ABC transporter permease protein GldF</fullName>
    </submittedName>
</protein>
<keyword evidence="3 6" id="KW-0812">Transmembrane</keyword>
<evidence type="ECO:0000256" key="6">
    <source>
        <dbReference type="SAM" id="Phobius"/>
    </source>
</evidence>
<accession>A0A3B1BZC5</accession>
<keyword evidence="4 6" id="KW-1133">Transmembrane helix</keyword>
<evidence type="ECO:0000259" key="7">
    <source>
        <dbReference type="Pfam" id="PF12698"/>
    </source>
</evidence>
<proteinExistence type="predicted"/>
<feature type="transmembrane region" description="Helical" evidence="6">
    <location>
        <begin position="47"/>
        <end position="70"/>
    </location>
</feature>
<evidence type="ECO:0000256" key="1">
    <source>
        <dbReference type="ARBA" id="ARBA00004651"/>
    </source>
</evidence>
<sequence length="188" mass="20693">PFFGIVSIVMLIILPMLTMRVFSEEKKTGTIELLLTYPVQEGEAVLGKFAGCMGIFLLMLLISFPCILLVDFFGDPEWGVIFTGYIGLVLMGAAFISLGIFMSALTENQIIAAVLSFAALLILYMAGFSAGFVGETMAAVLAYISIMAHLETFAKGVLDTSDILYYLLFAVFFLFLSMRSLESKRWRA</sequence>
<feature type="transmembrane region" description="Helical" evidence="6">
    <location>
        <begin position="110"/>
        <end position="133"/>
    </location>
</feature>
<evidence type="ECO:0000313" key="8">
    <source>
        <dbReference type="EMBL" id="VAX17663.1"/>
    </source>
</evidence>
<dbReference type="GO" id="GO:0005886">
    <property type="term" value="C:plasma membrane"/>
    <property type="evidence" value="ECO:0007669"/>
    <property type="project" value="UniProtKB-SubCell"/>
</dbReference>
<gene>
    <name evidence="8" type="ORF">MNBD_NITROSPINAE01-1221</name>
</gene>
<feature type="transmembrane region" description="Helical" evidence="6">
    <location>
        <begin position="163"/>
        <end position="181"/>
    </location>
</feature>
<keyword evidence="5 6" id="KW-0472">Membrane</keyword>
<evidence type="ECO:0000256" key="3">
    <source>
        <dbReference type="ARBA" id="ARBA00022692"/>
    </source>
</evidence>
<comment type="subcellular location">
    <subcellularLocation>
        <location evidence="1">Cell membrane</location>
        <topology evidence="1">Multi-pass membrane protein</topology>
    </subcellularLocation>
</comment>
<keyword evidence="2" id="KW-1003">Cell membrane</keyword>
<name>A0A3B1BZC5_9ZZZZ</name>
<dbReference type="InterPro" id="IPR051449">
    <property type="entry name" value="ABC-2_transporter_component"/>
</dbReference>
<evidence type="ECO:0000256" key="4">
    <source>
        <dbReference type="ARBA" id="ARBA00022989"/>
    </source>
</evidence>
<dbReference type="EMBL" id="UOGC01000057">
    <property type="protein sequence ID" value="VAX17663.1"/>
    <property type="molecule type" value="Genomic_DNA"/>
</dbReference>
<evidence type="ECO:0000256" key="2">
    <source>
        <dbReference type="ARBA" id="ARBA00022475"/>
    </source>
</evidence>
<dbReference type="AlphaFoldDB" id="A0A3B1BZC5"/>
<dbReference type="PANTHER" id="PTHR30294">
    <property type="entry name" value="MEMBRANE COMPONENT OF ABC TRANSPORTER YHHJ-RELATED"/>
    <property type="match status" value="1"/>
</dbReference>
<dbReference type="GO" id="GO:0140359">
    <property type="term" value="F:ABC-type transporter activity"/>
    <property type="evidence" value="ECO:0007669"/>
    <property type="project" value="InterPro"/>
</dbReference>
<dbReference type="InterPro" id="IPR013525">
    <property type="entry name" value="ABC2_TM"/>
</dbReference>
<organism evidence="8">
    <name type="scientific">hydrothermal vent metagenome</name>
    <dbReference type="NCBI Taxonomy" id="652676"/>
    <lineage>
        <taxon>unclassified sequences</taxon>
        <taxon>metagenomes</taxon>
        <taxon>ecological metagenomes</taxon>
    </lineage>
</organism>
<feature type="non-terminal residue" evidence="8">
    <location>
        <position position="1"/>
    </location>
</feature>
<dbReference type="PANTHER" id="PTHR30294:SF29">
    <property type="entry name" value="MULTIDRUG ABC TRANSPORTER PERMEASE YBHS-RELATED"/>
    <property type="match status" value="1"/>
</dbReference>